<gene>
    <name evidence="5" type="ORF">N8A98_00850</name>
</gene>
<keyword evidence="3" id="KW-0472">Membrane</keyword>
<evidence type="ECO:0000256" key="3">
    <source>
        <dbReference type="SAM" id="Phobius"/>
    </source>
</evidence>
<dbReference type="RefSeq" id="WP_262165731.1">
    <property type="nucleotide sequence ID" value="NZ_CP104964.1"/>
</dbReference>
<sequence length="389" mass="42103">MSTTLFISVLIPTLAVMLAGAFAALWWFRPSNLHVALLAFCYLALAAGFTFQATTLGLPDAFARFFSNLLLFVAVFLLCTALLIRGGRPVPTRALMACCAAAMVAFCWFLWVQPSFVARVTIVAWGIAGMLALAAMRLRRSKRRAAIDNLILLVIGLGAVYFVARPFLVIWFEAGGTATPDMTSSYWLLTYLTTFAYSLLIALTLLTAVALDVIRELQAESQTDPLSGLLNRRGFDLHAAALMLECEALKRPLVLVLADLDHFKKVNDRYGHDTGDRVIVSFARRLTSVGPAGLIAGRRGGEEFAVLLPLTNLQAGVLYAEAVRTAGPADWASGLKVTASFGVVERQAGETLEHMIGRADAALYQAKRDGRDRVRSGGKPVGGLRMFAG</sequence>
<evidence type="ECO:0000256" key="1">
    <source>
        <dbReference type="ARBA" id="ARBA00012528"/>
    </source>
</evidence>
<protein>
    <recommendedName>
        <fullName evidence="1">diguanylate cyclase</fullName>
        <ecNumber evidence="1">2.7.7.65</ecNumber>
    </recommendedName>
</protein>
<dbReference type="PANTHER" id="PTHR45138">
    <property type="entry name" value="REGULATORY COMPONENTS OF SENSORY TRANSDUCTION SYSTEM"/>
    <property type="match status" value="1"/>
</dbReference>
<evidence type="ECO:0000313" key="5">
    <source>
        <dbReference type="EMBL" id="UXN68095.1"/>
    </source>
</evidence>
<dbReference type="Pfam" id="PF00990">
    <property type="entry name" value="GGDEF"/>
    <property type="match status" value="1"/>
</dbReference>
<keyword evidence="5" id="KW-0614">Plasmid</keyword>
<dbReference type="PROSITE" id="PS50887">
    <property type="entry name" value="GGDEF"/>
    <property type="match status" value="1"/>
</dbReference>
<evidence type="ECO:0000256" key="2">
    <source>
        <dbReference type="ARBA" id="ARBA00034247"/>
    </source>
</evidence>
<dbReference type="InterPro" id="IPR043128">
    <property type="entry name" value="Rev_trsase/Diguanyl_cyclase"/>
</dbReference>
<feature type="transmembrane region" description="Helical" evidence="3">
    <location>
        <begin position="117"/>
        <end position="138"/>
    </location>
</feature>
<feature type="transmembrane region" description="Helical" evidence="3">
    <location>
        <begin position="6"/>
        <end position="28"/>
    </location>
</feature>
<feature type="domain" description="GGDEF" evidence="4">
    <location>
        <begin position="251"/>
        <end position="379"/>
    </location>
</feature>
<proteinExistence type="predicted"/>
<evidence type="ECO:0000313" key="6">
    <source>
        <dbReference type="Proteomes" id="UP001061862"/>
    </source>
</evidence>
<feature type="transmembrane region" description="Helical" evidence="3">
    <location>
        <begin position="184"/>
        <end position="211"/>
    </location>
</feature>
<accession>A0ABY6C7J8</accession>
<dbReference type="CDD" id="cd01949">
    <property type="entry name" value="GGDEF"/>
    <property type="match status" value="1"/>
</dbReference>
<dbReference type="PANTHER" id="PTHR45138:SF9">
    <property type="entry name" value="DIGUANYLATE CYCLASE DGCM-RELATED"/>
    <property type="match status" value="1"/>
</dbReference>
<dbReference type="EMBL" id="CP104964">
    <property type="protein sequence ID" value="UXN68095.1"/>
    <property type="molecule type" value="Genomic_DNA"/>
</dbReference>
<feature type="transmembrane region" description="Helical" evidence="3">
    <location>
        <begin position="93"/>
        <end position="111"/>
    </location>
</feature>
<dbReference type="Gene3D" id="3.30.70.270">
    <property type="match status" value="1"/>
</dbReference>
<dbReference type="EC" id="2.7.7.65" evidence="1"/>
<organism evidence="5 6">
    <name type="scientific">Devosia neptuniae</name>
    <dbReference type="NCBI Taxonomy" id="191302"/>
    <lineage>
        <taxon>Bacteria</taxon>
        <taxon>Pseudomonadati</taxon>
        <taxon>Pseudomonadota</taxon>
        <taxon>Alphaproteobacteria</taxon>
        <taxon>Hyphomicrobiales</taxon>
        <taxon>Devosiaceae</taxon>
        <taxon>Devosia</taxon>
    </lineage>
</organism>
<evidence type="ECO:0000259" key="4">
    <source>
        <dbReference type="PROSITE" id="PS50887"/>
    </source>
</evidence>
<keyword evidence="3" id="KW-1133">Transmembrane helix</keyword>
<comment type="catalytic activity">
    <reaction evidence="2">
        <text>2 GTP = 3',3'-c-di-GMP + 2 diphosphate</text>
        <dbReference type="Rhea" id="RHEA:24898"/>
        <dbReference type="ChEBI" id="CHEBI:33019"/>
        <dbReference type="ChEBI" id="CHEBI:37565"/>
        <dbReference type="ChEBI" id="CHEBI:58805"/>
        <dbReference type="EC" id="2.7.7.65"/>
    </reaction>
</comment>
<feature type="transmembrane region" description="Helical" evidence="3">
    <location>
        <begin position="65"/>
        <end position="84"/>
    </location>
</feature>
<keyword evidence="6" id="KW-1185">Reference proteome</keyword>
<keyword evidence="3" id="KW-0812">Transmembrane</keyword>
<dbReference type="Proteomes" id="UP001061862">
    <property type="component" value="Plasmid p_unnamed1"/>
</dbReference>
<feature type="transmembrane region" description="Helical" evidence="3">
    <location>
        <begin position="35"/>
        <end position="53"/>
    </location>
</feature>
<dbReference type="InterPro" id="IPR050469">
    <property type="entry name" value="Diguanylate_Cyclase"/>
</dbReference>
<reference evidence="5 6" key="1">
    <citation type="submission" date="2022-09" db="EMBL/GenBank/DDBJ databases">
        <title>Interaction between co-microsymbionts with complementary sets of symbiotic genes in legume-rhizobium systems.</title>
        <authorList>
            <person name="Safronova V."/>
            <person name="Sazanova A."/>
            <person name="Afonin A."/>
            <person name="Chirak E."/>
        </authorList>
    </citation>
    <scope>NUCLEOTIDE SEQUENCE [LARGE SCALE GENOMIC DNA]</scope>
    <source>
        <strain evidence="5 6">A18/4-1</strain>
        <plasmid evidence="5 6">p_unnamed1</plasmid>
    </source>
</reference>
<geneLocation type="plasmid" evidence="5 6">
    <name>p_unnamed1</name>
</geneLocation>
<dbReference type="NCBIfam" id="TIGR00254">
    <property type="entry name" value="GGDEF"/>
    <property type="match status" value="1"/>
</dbReference>
<dbReference type="SUPFAM" id="SSF55073">
    <property type="entry name" value="Nucleotide cyclase"/>
    <property type="match status" value="1"/>
</dbReference>
<name>A0ABY6C7J8_9HYPH</name>
<feature type="transmembrane region" description="Helical" evidence="3">
    <location>
        <begin position="150"/>
        <end position="172"/>
    </location>
</feature>
<dbReference type="SMART" id="SM00267">
    <property type="entry name" value="GGDEF"/>
    <property type="match status" value="1"/>
</dbReference>
<dbReference type="InterPro" id="IPR029787">
    <property type="entry name" value="Nucleotide_cyclase"/>
</dbReference>
<dbReference type="InterPro" id="IPR000160">
    <property type="entry name" value="GGDEF_dom"/>
</dbReference>